<dbReference type="GO" id="GO:0043856">
    <property type="term" value="F:anti-sigma factor antagonist activity"/>
    <property type="evidence" value="ECO:0007669"/>
    <property type="project" value="InterPro"/>
</dbReference>
<dbReference type="Gene3D" id="3.30.750.24">
    <property type="entry name" value="STAS domain"/>
    <property type="match status" value="1"/>
</dbReference>
<gene>
    <name evidence="4" type="ORF">FHR33_008947</name>
</gene>
<evidence type="ECO:0000259" key="3">
    <source>
        <dbReference type="PROSITE" id="PS50801"/>
    </source>
</evidence>
<dbReference type="InterPro" id="IPR003658">
    <property type="entry name" value="Anti-sigma_ant"/>
</dbReference>
<evidence type="ECO:0000256" key="2">
    <source>
        <dbReference type="RuleBase" id="RU003749"/>
    </source>
</evidence>
<evidence type="ECO:0000256" key="1">
    <source>
        <dbReference type="ARBA" id="ARBA00009013"/>
    </source>
</evidence>
<dbReference type="Pfam" id="PF01740">
    <property type="entry name" value="STAS"/>
    <property type="match status" value="1"/>
</dbReference>
<dbReference type="NCBIfam" id="TIGR00377">
    <property type="entry name" value="ant_ant_sig"/>
    <property type="match status" value="1"/>
</dbReference>
<dbReference type="InterPro" id="IPR002645">
    <property type="entry name" value="STAS_dom"/>
</dbReference>
<proteinExistence type="inferred from homology"/>
<dbReference type="SUPFAM" id="SSF52091">
    <property type="entry name" value="SpoIIaa-like"/>
    <property type="match status" value="1"/>
</dbReference>
<dbReference type="AlphaFoldDB" id="A0A7W5VKC5"/>
<evidence type="ECO:0000313" key="5">
    <source>
        <dbReference type="Proteomes" id="UP000579945"/>
    </source>
</evidence>
<dbReference type="CDD" id="cd07043">
    <property type="entry name" value="STAS_anti-anti-sigma_factors"/>
    <property type="match status" value="1"/>
</dbReference>
<keyword evidence="5" id="KW-1185">Reference proteome</keyword>
<dbReference type="PANTHER" id="PTHR33495">
    <property type="entry name" value="ANTI-SIGMA FACTOR ANTAGONIST TM_1081-RELATED-RELATED"/>
    <property type="match status" value="1"/>
</dbReference>
<comment type="similarity">
    <text evidence="1 2">Belongs to the anti-sigma-factor antagonist family.</text>
</comment>
<comment type="caution">
    <text evidence="4">The sequence shown here is derived from an EMBL/GenBank/DDBJ whole genome shotgun (WGS) entry which is preliminary data.</text>
</comment>
<name>A0A7W5VKC5_9ACTN</name>
<organism evidence="4 5">
    <name type="scientific">Nonomuraea dietziae</name>
    <dbReference type="NCBI Taxonomy" id="65515"/>
    <lineage>
        <taxon>Bacteria</taxon>
        <taxon>Bacillati</taxon>
        <taxon>Actinomycetota</taxon>
        <taxon>Actinomycetes</taxon>
        <taxon>Streptosporangiales</taxon>
        <taxon>Streptosporangiaceae</taxon>
        <taxon>Nonomuraea</taxon>
    </lineage>
</organism>
<dbReference type="RefSeq" id="WP_183660948.1">
    <property type="nucleotide sequence ID" value="NZ_BAAAXX010000043.1"/>
</dbReference>
<feature type="domain" description="STAS" evidence="3">
    <location>
        <begin position="12"/>
        <end position="113"/>
    </location>
</feature>
<dbReference type="EMBL" id="JACIBV010000002">
    <property type="protein sequence ID" value="MBB3733000.1"/>
    <property type="molecule type" value="Genomic_DNA"/>
</dbReference>
<dbReference type="GeneID" id="95394985"/>
<accession>A0A7W5VKC5</accession>
<dbReference type="PROSITE" id="PS50801">
    <property type="entry name" value="STAS"/>
    <property type="match status" value="1"/>
</dbReference>
<reference evidence="4 5" key="1">
    <citation type="submission" date="2020-08" db="EMBL/GenBank/DDBJ databases">
        <title>Sequencing the genomes of 1000 actinobacteria strains.</title>
        <authorList>
            <person name="Klenk H.-P."/>
        </authorList>
    </citation>
    <scope>NUCLEOTIDE SEQUENCE [LARGE SCALE GENOMIC DNA]</scope>
    <source>
        <strain evidence="4 5">DSM 44320</strain>
    </source>
</reference>
<sequence length="117" mass="12618">MKALVLGCQHLPGVTLITVAGQLDTITSGQLDGFIRQVRRRPEEHVVLDLTELSFMDSSGLRVMLTTHSYSAQHGGSLRLAALRPGPARLLHIASLESHLSIYASVQDALADAFATE</sequence>
<evidence type="ECO:0000313" key="4">
    <source>
        <dbReference type="EMBL" id="MBB3733000.1"/>
    </source>
</evidence>
<dbReference type="InterPro" id="IPR036513">
    <property type="entry name" value="STAS_dom_sf"/>
</dbReference>
<protein>
    <recommendedName>
        <fullName evidence="2">Anti-sigma factor antagonist</fullName>
    </recommendedName>
</protein>
<dbReference type="Proteomes" id="UP000579945">
    <property type="component" value="Unassembled WGS sequence"/>
</dbReference>